<dbReference type="AlphaFoldDB" id="A0A1X4XYZ5"/>
<dbReference type="SMART" id="SM00852">
    <property type="entry name" value="MoCF_biosynth"/>
    <property type="match status" value="1"/>
</dbReference>
<dbReference type="SUPFAM" id="SSF53218">
    <property type="entry name" value="Molybdenum cofactor biosynthesis proteins"/>
    <property type="match status" value="1"/>
</dbReference>
<dbReference type="Pfam" id="PF00994">
    <property type="entry name" value="MoCF_biosynth"/>
    <property type="match status" value="1"/>
</dbReference>
<dbReference type="UniPathway" id="UPA00344"/>
<gene>
    <name evidence="3" type="ORF">DESAMIL20_364</name>
    <name evidence="2" type="ORF">DESAMIL20_440</name>
</gene>
<sequence>MSTLSNRYIIYKKTLDKKTALIRIYLVKKIKVPVEKSVGLALAHDITYINKEEGFKGARFKKGHIVGQSDVDILKSIGKSYIYKLIPDENDIHEDDFAIQIAPYIAGENIFYDKSPTEGKINFYSAIDGLLKIDKNKLFKINAISDLSLPCIHNNFACNENKTIAAFRIIPLYTKKKVLEKVKKILDTSIFNVIAYSVKTINAIITGNEIYYGLRKDLFKSHIEGKLKKYGCIINDCRIVPDDTKAIIEALNQLKTADLIFVCGGSSVDPDDVTKQSLSKAKVKFVFKSNPIQPANNLSIGYLENSTICVVPAGSLYYKASALDIFLPRLLAKDHIDKKELKFYSEGGLCHFCDYCTYPICPFGK</sequence>
<evidence type="ECO:0000313" key="2">
    <source>
        <dbReference type="EMBL" id="OSS42744.1"/>
    </source>
</evidence>
<evidence type="ECO:0000313" key="4">
    <source>
        <dbReference type="Proteomes" id="UP000194141"/>
    </source>
</evidence>
<accession>A0A1X4XYZ5</accession>
<dbReference type="Gene3D" id="3.40.980.10">
    <property type="entry name" value="MoaB/Mog-like domain"/>
    <property type="match status" value="1"/>
</dbReference>
<keyword evidence="4" id="KW-1185">Reference proteome</keyword>
<proteinExistence type="predicted"/>
<dbReference type="EMBL" id="MDSU01000004">
    <property type="protein sequence ID" value="OSS42820.1"/>
    <property type="molecule type" value="Genomic_DNA"/>
</dbReference>
<dbReference type="InterPro" id="IPR036425">
    <property type="entry name" value="MoaB/Mog-like_dom_sf"/>
</dbReference>
<evidence type="ECO:0000259" key="1">
    <source>
        <dbReference type="SMART" id="SM00852"/>
    </source>
</evidence>
<feature type="domain" description="MoaB/Mog" evidence="1">
    <location>
        <begin position="202"/>
        <end position="333"/>
    </location>
</feature>
<comment type="caution">
    <text evidence="2">The sequence shown here is derived from an EMBL/GenBank/DDBJ whole genome shotgun (WGS) entry which is preliminary data.</text>
</comment>
<dbReference type="STRING" id="1562698.DESAMIL20_364"/>
<name>A0A1X4XYZ5_9BACT</name>
<dbReference type="EMBL" id="MDSU01000010">
    <property type="protein sequence ID" value="OSS42744.1"/>
    <property type="molecule type" value="Genomic_DNA"/>
</dbReference>
<organism evidence="2 4">
    <name type="scientific">Desulfurella amilsii</name>
    <dbReference type="NCBI Taxonomy" id="1562698"/>
    <lineage>
        <taxon>Bacteria</taxon>
        <taxon>Pseudomonadati</taxon>
        <taxon>Campylobacterota</taxon>
        <taxon>Desulfurellia</taxon>
        <taxon>Desulfurellales</taxon>
        <taxon>Desulfurellaceae</taxon>
        <taxon>Desulfurella</taxon>
    </lineage>
</organism>
<dbReference type="CDD" id="cd03522">
    <property type="entry name" value="MoeA_like"/>
    <property type="match status" value="1"/>
</dbReference>
<reference evidence="2 4" key="1">
    <citation type="journal article" date="2017" name="Front. Microbiol.">
        <title>Genome Sequence of Desulfurella amilsii Strain TR1 and Comparative Genomics of Desulfurellaceae Family.</title>
        <authorList>
            <person name="Florentino A.P."/>
            <person name="Stams A.J."/>
            <person name="Sanchez-Andrea I."/>
        </authorList>
    </citation>
    <scope>NUCLEOTIDE SEQUENCE [LARGE SCALE GENOMIC DNA]</scope>
    <source>
        <strain evidence="2 4">TR1</strain>
    </source>
</reference>
<dbReference type="InterPro" id="IPR001453">
    <property type="entry name" value="MoaB/Mog_dom"/>
</dbReference>
<dbReference type="Proteomes" id="UP000194141">
    <property type="component" value="Unassembled WGS sequence"/>
</dbReference>
<protein>
    <submittedName>
        <fullName evidence="2">Molybdopterin biosynthesis protein MoeA</fullName>
    </submittedName>
</protein>
<evidence type="ECO:0000313" key="3">
    <source>
        <dbReference type="EMBL" id="OSS42820.1"/>
    </source>
</evidence>